<keyword evidence="2" id="KW-1185">Reference proteome</keyword>
<evidence type="ECO:0008006" key="3">
    <source>
        <dbReference type="Google" id="ProtNLM"/>
    </source>
</evidence>
<evidence type="ECO:0000313" key="2">
    <source>
        <dbReference type="Proteomes" id="UP000642910"/>
    </source>
</evidence>
<evidence type="ECO:0000313" key="1">
    <source>
        <dbReference type="EMBL" id="MBF8378476.1"/>
    </source>
</evidence>
<organism evidence="1 2">
    <name type="scientific">Alicyclobacillus mali</name>
    <name type="common">ex Roth et al. 2021</name>
    <dbReference type="NCBI Taxonomy" id="1123961"/>
    <lineage>
        <taxon>Bacteria</taxon>
        <taxon>Bacillati</taxon>
        <taxon>Bacillota</taxon>
        <taxon>Bacilli</taxon>
        <taxon>Bacillales</taxon>
        <taxon>Alicyclobacillaceae</taxon>
        <taxon>Alicyclobacillus</taxon>
    </lineage>
</organism>
<sequence>MDLNNKHYVNSIGVRGSGLDIMIFASLLSKPALLKDPDQAQIQLYMSPITAKSLYLHLKQSIDYYEQLFGEIKLQPNEEALEKLHDRVSIVNDNED</sequence>
<reference evidence="1 2" key="1">
    <citation type="submission" date="2020-11" db="EMBL/GenBank/DDBJ databases">
        <title>Genomic insight of Alicyclobacillus mali FL 18 reveals a new arsenic-resistant strain, with potential in environmental biotechnology.</title>
        <authorList>
            <person name="Fiorentino G."/>
            <person name="Gallo G."/>
            <person name="Aulitto M."/>
        </authorList>
    </citation>
    <scope>NUCLEOTIDE SEQUENCE [LARGE SCALE GENOMIC DNA]</scope>
    <source>
        <strain evidence="1 2">FL 18</strain>
    </source>
</reference>
<dbReference type="RefSeq" id="WP_195867951.1">
    <property type="nucleotide sequence ID" value="NZ_JADPKZ010000045.1"/>
</dbReference>
<gene>
    <name evidence="1" type="ORF">IW967_11485</name>
</gene>
<dbReference type="Proteomes" id="UP000642910">
    <property type="component" value="Unassembled WGS sequence"/>
</dbReference>
<name>A0ABS0F592_9BACL</name>
<proteinExistence type="predicted"/>
<protein>
    <recommendedName>
        <fullName evidence="3">DUF3467 domain-containing protein</fullName>
    </recommendedName>
</protein>
<accession>A0ABS0F592</accession>
<comment type="caution">
    <text evidence="1">The sequence shown here is derived from an EMBL/GenBank/DDBJ whole genome shotgun (WGS) entry which is preliminary data.</text>
</comment>
<dbReference type="EMBL" id="JADPKZ010000045">
    <property type="protein sequence ID" value="MBF8378476.1"/>
    <property type="molecule type" value="Genomic_DNA"/>
</dbReference>